<accession>A0ABP1FKV6</accession>
<evidence type="ECO:0000256" key="1">
    <source>
        <dbReference type="SAM" id="SignalP"/>
    </source>
</evidence>
<organism evidence="2 3">
    <name type="scientific">Coccomyxa viridis</name>
    <dbReference type="NCBI Taxonomy" id="1274662"/>
    <lineage>
        <taxon>Eukaryota</taxon>
        <taxon>Viridiplantae</taxon>
        <taxon>Chlorophyta</taxon>
        <taxon>core chlorophytes</taxon>
        <taxon>Trebouxiophyceae</taxon>
        <taxon>Trebouxiophyceae incertae sedis</taxon>
        <taxon>Coccomyxaceae</taxon>
        <taxon>Coccomyxa</taxon>
    </lineage>
</organism>
<sequence>MSQVVLALDVVTGLVGLGASPNAPTVSLQATTAAVNQTESYQPMLYNFVNATCYGSGTFKGAGYFEGPGNFTMDYGTFNGYGFINGSSGSYTGNATCNATDSTFYALAVSTLLTGAGTVSGSGIFNVPSGTFNGTGTFEGDDVTHYGGLATFQATYGTAKGSHSVTGESIRCESDSSGVFVGKGTADGYGNFVGTGSLDSSDGYFQGSGTFAGIGDCEGSQVTSS</sequence>
<keyword evidence="3" id="KW-1185">Reference proteome</keyword>
<dbReference type="EMBL" id="CAXHTA020000004">
    <property type="protein sequence ID" value="CAL5220591.1"/>
    <property type="molecule type" value="Genomic_DNA"/>
</dbReference>
<proteinExistence type="predicted"/>
<feature type="chain" id="PRO_5045868314" evidence="1">
    <location>
        <begin position="20"/>
        <end position="225"/>
    </location>
</feature>
<gene>
    <name evidence="2" type="primary">g2631</name>
    <name evidence="2" type="ORF">VP750_LOCUS2250</name>
</gene>
<comment type="caution">
    <text evidence="2">The sequence shown here is derived from an EMBL/GenBank/DDBJ whole genome shotgun (WGS) entry which is preliminary data.</text>
</comment>
<feature type="signal peptide" evidence="1">
    <location>
        <begin position="1"/>
        <end position="19"/>
    </location>
</feature>
<dbReference type="Proteomes" id="UP001497392">
    <property type="component" value="Unassembled WGS sequence"/>
</dbReference>
<evidence type="ECO:0000313" key="2">
    <source>
        <dbReference type="EMBL" id="CAL5220591.1"/>
    </source>
</evidence>
<reference evidence="2 3" key="1">
    <citation type="submission" date="2024-06" db="EMBL/GenBank/DDBJ databases">
        <authorList>
            <person name="Kraege A."/>
            <person name="Thomma B."/>
        </authorList>
    </citation>
    <scope>NUCLEOTIDE SEQUENCE [LARGE SCALE GENOMIC DNA]</scope>
</reference>
<keyword evidence="1" id="KW-0732">Signal</keyword>
<protein>
    <submittedName>
        <fullName evidence="2">G2631 protein</fullName>
    </submittedName>
</protein>
<name>A0ABP1FKV6_9CHLO</name>
<evidence type="ECO:0000313" key="3">
    <source>
        <dbReference type="Proteomes" id="UP001497392"/>
    </source>
</evidence>